<evidence type="ECO:0000313" key="3">
    <source>
        <dbReference type="Proteomes" id="UP001458880"/>
    </source>
</evidence>
<keyword evidence="1" id="KW-1133">Transmembrane helix</keyword>
<dbReference type="AlphaFoldDB" id="A0AAW1I9Q3"/>
<dbReference type="Proteomes" id="UP001458880">
    <property type="component" value="Unassembled WGS sequence"/>
</dbReference>
<name>A0AAW1I9Q3_POPJA</name>
<keyword evidence="1" id="KW-0812">Transmembrane</keyword>
<dbReference type="EMBL" id="JASPKY010000727">
    <property type="protein sequence ID" value="KAK9686140.1"/>
    <property type="molecule type" value="Genomic_DNA"/>
</dbReference>
<evidence type="ECO:0000313" key="2">
    <source>
        <dbReference type="EMBL" id="KAK9686140.1"/>
    </source>
</evidence>
<sequence>MNVRALSIVPTINGEFEKYLVLPAIFLLCPVVMNNVHFQSVIMRKETKVGLKTIGLPDEELDNMQIEEDFERLCNNISNDINEIPAEEPNAVDINEIEEEEEELGETNVLVVELENQEESVPPTYICPAH</sequence>
<evidence type="ECO:0000256" key="1">
    <source>
        <dbReference type="SAM" id="Phobius"/>
    </source>
</evidence>
<reference evidence="2 3" key="1">
    <citation type="journal article" date="2024" name="BMC Genomics">
        <title>De novo assembly and annotation of Popillia japonica's genome with initial clues to its potential as an invasive pest.</title>
        <authorList>
            <person name="Cucini C."/>
            <person name="Boschi S."/>
            <person name="Funari R."/>
            <person name="Cardaioli E."/>
            <person name="Iannotti N."/>
            <person name="Marturano G."/>
            <person name="Paoli F."/>
            <person name="Bruttini M."/>
            <person name="Carapelli A."/>
            <person name="Frati F."/>
            <person name="Nardi F."/>
        </authorList>
    </citation>
    <scope>NUCLEOTIDE SEQUENCE [LARGE SCALE GENOMIC DNA]</scope>
    <source>
        <strain evidence="2">DMR45628</strain>
    </source>
</reference>
<organism evidence="2 3">
    <name type="scientific">Popillia japonica</name>
    <name type="common">Japanese beetle</name>
    <dbReference type="NCBI Taxonomy" id="7064"/>
    <lineage>
        <taxon>Eukaryota</taxon>
        <taxon>Metazoa</taxon>
        <taxon>Ecdysozoa</taxon>
        <taxon>Arthropoda</taxon>
        <taxon>Hexapoda</taxon>
        <taxon>Insecta</taxon>
        <taxon>Pterygota</taxon>
        <taxon>Neoptera</taxon>
        <taxon>Endopterygota</taxon>
        <taxon>Coleoptera</taxon>
        <taxon>Polyphaga</taxon>
        <taxon>Scarabaeiformia</taxon>
        <taxon>Scarabaeidae</taxon>
        <taxon>Rutelinae</taxon>
        <taxon>Popillia</taxon>
    </lineage>
</organism>
<proteinExistence type="predicted"/>
<comment type="caution">
    <text evidence="2">The sequence shown here is derived from an EMBL/GenBank/DDBJ whole genome shotgun (WGS) entry which is preliminary data.</text>
</comment>
<keyword evidence="1" id="KW-0472">Membrane</keyword>
<accession>A0AAW1I9Q3</accession>
<feature type="transmembrane region" description="Helical" evidence="1">
    <location>
        <begin position="20"/>
        <end position="38"/>
    </location>
</feature>
<keyword evidence="3" id="KW-1185">Reference proteome</keyword>
<gene>
    <name evidence="2" type="ORF">QE152_g37418</name>
</gene>
<protein>
    <submittedName>
        <fullName evidence="2">Uncharacterized protein</fullName>
    </submittedName>
</protein>